<organism evidence="6 7">
    <name type="scientific">Tilletia laevis</name>
    <dbReference type="NCBI Taxonomy" id="157183"/>
    <lineage>
        <taxon>Eukaryota</taxon>
        <taxon>Fungi</taxon>
        <taxon>Dikarya</taxon>
        <taxon>Basidiomycota</taxon>
        <taxon>Ustilaginomycotina</taxon>
        <taxon>Exobasidiomycetes</taxon>
        <taxon>Tilletiales</taxon>
        <taxon>Tilletiaceae</taxon>
        <taxon>Tilletia</taxon>
    </lineage>
</organism>
<evidence type="ECO:0000313" key="6">
    <source>
        <dbReference type="EMBL" id="CAD6936950.1"/>
    </source>
</evidence>
<dbReference type="AlphaFoldDB" id="A0A9N8LT35"/>
<comment type="similarity">
    <text evidence="3">Belongs to the AAA ATPase family.</text>
</comment>
<feature type="compositionally biased region" description="Basic residues" evidence="4">
    <location>
        <begin position="429"/>
        <end position="439"/>
    </location>
</feature>
<dbReference type="InterPro" id="IPR027417">
    <property type="entry name" value="P-loop_NTPase"/>
</dbReference>
<dbReference type="PANTHER" id="PTHR23077">
    <property type="entry name" value="AAA-FAMILY ATPASE"/>
    <property type="match status" value="1"/>
</dbReference>
<dbReference type="PANTHER" id="PTHR23077:SF27">
    <property type="entry name" value="ATPASE FAMILY GENE 2 PROTEIN HOMOLOG A"/>
    <property type="match status" value="1"/>
</dbReference>
<dbReference type="InterPro" id="IPR003959">
    <property type="entry name" value="ATPase_AAA_core"/>
</dbReference>
<name>A0A9N8LT35_9BASI</name>
<keyword evidence="2 3" id="KW-0067">ATP-binding</keyword>
<reference evidence="6 7" key="1">
    <citation type="submission" date="2020-10" db="EMBL/GenBank/DDBJ databases">
        <authorList>
            <person name="Sedaghatjoo S."/>
        </authorList>
    </citation>
    <scope>NUCLEOTIDE SEQUENCE [LARGE SCALE GENOMIC DNA]</scope>
    <source>
        <strain evidence="6 7">LLFL</strain>
    </source>
</reference>
<dbReference type="EMBL" id="CAJHJF010003645">
    <property type="protein sequence ID" value="CAD6936950.1"/>
    <property type="molecule type" value="Genomic_DNA"/>
</dbReference>
<dbReference type="Gene3D" id="3.40.50.300">
    <property type="entry name" value="P-loop containing nucleotide triphosphate hydrolases"/>
    <property type="match status" value="1"/>
</dbReference>
<evidence type="ECO:0000256" key="3">
    <source>
        <dbReference type="RuleBase" id="RU003651"/>
    </source>
</evidence>
<dbReference type="GO" id="GO:0005737">
    <property type="term" value="C:cytoplasm"/>
    <property type="evidence" value="ECO:0007669"/>
    <property type="project" value="TreeGrafter"/>
</dbReference>
<feature type="compositionally biased region" description="Low complexity" evidence="4">
    <location>
        <begin position="114"/>
        <end position="141"/>
    </location>
</feature>
<dbReference type="Gene3D" id="1.10.8.60">
    <property type="match status" value="1"/>
</dbReference>
<dbReference type="SMART" id="SM00382">
    <property type="entry name" value="AAA"/>
    <property type="match status" value="1"/>
</dbReference>
<dbReference type="InterPro" id="IPR003960">
    <property type="entry name" value="ATPase_AAA_CS"/>
</dbReference>
<evidence type="ECO:0000256" key="1">
    <source>
        <dbReference type="ARBA" id="ARBA00022741"/>
    </source>
</evidence>
<dbReference type="CDD" id="cd19481">
    <property type="entry name" value="RecA-like_protease"/>
    <property type="match status" value="1"/>
</dbReference>
<evidence type="ECO:0000259" key="5">
    <source>
        <dbReference type="SMART" id="SM00382"/>
    </source>
</evidence>
<sequence length="439" mass="47483">MASRVFAPWFCLEDPDMRTTAVGAPREIRQWVYAILVEQPIKLAASNTGSLLNNIPLLLFRHRTRANKGKERAGLFGEPVLLCSGGAHLILAHPTTPTALRSCHKPNRAALAVATNRPTTPSPRTSAPTPAHSTSPTSEAAFPQATESPPAARQEDVPPPPSFALPAKPLAKPVGVDQQIDKLLFGLLKPLQGNGMFRTLAAPSGALLYGPPGTGKTLLVQQAAFKARINCVRLKASDIHSKFIGISEKILSNAFEEAKLAAPSIIVIDEIDCIFPSRGSVAGEKNPSVLAQILTEMDNVRGQRVAIVATTNVKDRLDPALLRRLPLKIEVPLPSLPAREALLLHHMGSIKNSLKDKQISQLAALTEGCSCSDITAMVELAQFQSIHQVMTKVLPKGKSRPKRLPAVNFRHFTLPTSRTSKGEIYSQRGRSHTRKKAPQ</sequence>
<dbReference type="Proteomes" id="UP000836404">
    <property type="component" value="Unassembled WGS sequence"/>
</dbReference>
<dbReference type="GO" id="GO:0005524">
    <property type="term" value="F:ATP binding"/>
    <property type="evidence" value="ECO:0007669"/>
    <property type="project" value="UniProtKB-KW"/>
</dbReference>
<dbReference type="GO" id="GO:0016887">
    <property type="term" value="F:ATP hydrolysis activity"/>
    <property type="evidence" value="ECO:0007669"/>
    <property type="project" value="InterPro"/>
</dbReference>
<feature type="domain" description="AAA+ ATPase" evidence="5">
    <location>
        <begin position="202"/>
        <end position="335"/>
    </location>
</feature>
<protein>
    <recommendedName>
        <fullName evidence="5">AAA+ ATPase domain-containing protein</fullName>
    </recommendedName>
</protein>
<feature type="region of interest" description="Disordered" evidence="4">
    <location>
        <begin position="420"/>
        <end position="439"/>
    </location>
</feature>
<comment type="caution">
    <text evidence="6">The sequence shown here is derived from an EMBL/GenBank/DDBJ whole genome shotgun (WGS) entry which is preliminary data.</text>
</comment>
<dbReference type="InterPro" id="IPR050168">
    <property type="entry name" value="AAA_ATPase_domain"/>
</dbReference>
<accession>A0A9N8LT35</accession>
<dbReference type="Pfam" id="PF00004">
    <property type="entry name" value="AAA"/>
    <property type="match status" value="1"/>
</dbReference>
<evidence type="ECO:0000313" key="7">
    <source>
        <dbReference type="Proteomes" id="UP000836404"/>
    </source>
</evidence>
<dbReference type="PROSITE" id="PS00674">
    <property type="entry name" value="AAA"/>
    <property type="match status" value="1"/>
</dbReference>
<feature type="region of interest" description="Disordered" evidence="4">
    <location>
        <begin position="114"/>
        <end position="169"/>
    </location>
</feature>
<dbReference type="SUPFAM" id="SSF52540">
    <property type="entry name" value="P-loop containing nucleoside triphosphate hydrolases"/>
    <property type="match status" value="1"/>
</dbReference>
<gene>
    <name evidence="6" type="ORF">JKILLFL_G300</name>
</gene>
<evidence type="ECO:0000256" key="2">
    <source>
        <dbReference type="ARBA" id="ARBA00022840"/>
    </source>
</evidence>
<dbReference type="InterPro" id="IPR003593">
    <property type="entry name" value="AAA+_ATPase"/>
</dbReference>
<proteinExistence type="inferred from homology"/>
<keyword evidence="1 3" id="KW-0547">Nucleotide-binding</keyword>
<evidence type="ECO:0000256" key="4">
    <source>
        <dbReference type="SAM" id="MobiDB-lite"/>
    </source>
</evidence>
<keyword evidence="7" id="KW-1185">Reference proteome</keyword>